<dbReference type="InterPro" id="IPR001906">
    <property type="entry name" value="Terpene_synth_N"/>
</dbReference>
<gene>
    <name evidence="9" type="primary">LOC102596298</name>
</gene>
<dbReference type="FunFam" id="1.10.600.10:FF:000007">
    <property type="entry name" value="Isoprene synthase, chloroplastic"/>
    <property type="match status" value="1"/>
</dbReference>
<evidence type="ECO:0000256" key="1">
    <source>
        <dbReference type="ARBA" id="ARBA00001946"/>
    </source>
</evidence>
<dbReference type="ExpressionAtlas" id="M0ZP05">
    <property type="expression patterns" value="baseline"/>
</dbReference>
<evidence type="ECO:0000256" key="3">
    <source>
        <dbReference type="ARBA" id="ARBA00006333"/>
    </source>
</evidence>
<dbReference type="Gene3D" id="1.10.600.10">
    <property type="entry name" value="Farnesyl Diphosphate Synthase"/>
    <property type="match status" value="1"/>
</dbReference>
<dbReference type="InterPro" id="IPR008930">
    <property type="entry name" value="Terpenoid_cyclase/PrenylTrfase"/>
</dbReference>
<dbReference type="OrthoDB" id="1741000at2759"/>
<dbReference type="CDD" id="cd00684">
    <property type="entry name" value="Terpene_cyclase_plant_C1"/>
    <property type="match status" value="1"/>
</dbReference>
<evidence type="ECO:0000313" key="10">
    <source>
        <dbReference type="Proteomes" id="UP000011115"/>
    </source>
</evidence>
<dbReference type="Proteomes" id="UP000011115">
    <property type="component" value="Unassembled WGS sequence"/>
</dbReference>
<dbReference type="GO" id="GO:0010333">
    <property type="term" value="F:terpene synthase activity"/>
    <property type="evidence" value="ECO:0000318"/>
    <property type="project" value="GO_Central"/>
</dbReference>
<dbReference type="HOGENOM" id="CLU_003125_7_2_1"/>
<feature type="transmembrane region" description="Helical" evidence="6">
    <location>
        <begin position="681"/>
        <end position="702"/>
    </location>
</feature>
<dbReference type="Pfam" id="PF01397">
    <property type="entry name" value="Terpene_synth"/>
    <property type="match status" value="1"/>
</dbReference>
<reference evidence="9" key="2">
    <citation type="submission" date="2015-06" db="UniProtKB">
        <authorList>
            <consortium name="EnsemblPlants"/>
        </authorList>
    </citation>
    <scope>IDENTIFICATION</scope>
    <source>
        <strain evidence="9">DM1-3 516 R44</strain>
    </source>
</reference>
<protein>
    <submittedName>
        <fullName evidence="9">(-)-germacrene D synthase</fullName>
    </submittedName>
</protein>
<dbReference type="UniPathway" id="UPA00213"/>
<dbReference type="SFLD" id="SFLDG01019">
    <property type="entry name" value="Terpene_Cyclase_Like_1_C_Termi"/>
    <property type="match status" value="1"/>
</dbReference>
<dbReference type="PANTHER" id="PTHR31225">
    <property type="entry name" value="OS04G0344100 PROTEIN-RELATED"/>
    <property type="match status" value="1"/>
</dbReference>
<dbReference type="eggNOG" id="ENOG502QUCN">
    <property type="taxonomic scope" value="Eukaryota"/>
</dbReference>
<keyword evidence="6" id="KW-1133">Transmembrane helix</keyword>
<dbReference type="InterPro" id="IPR044814">
    <property type="entry name" value="Terpene_cyclase_plant_C1"/>
</dbReference>
<dbReference type="STRING" id="4113.M0ZP05"/>
<dbReference type="PANTHER" id="PTHR31225:SF221">
    <property type="entry name" value="(-)-GERMACRENE D SYNTHASE"/>
    <property type="match status" value="1"/>
</dbReference>
<dbReference type="PaxDb" id="4113-PGSC0003DMT400004810"/>
<organism evidence="9 10">
    <name type="scientific">Solanum tuberosum</name>
    <name type="common">Potato</name>
    <dbReference type="NCBI Taxonomy" id="4113"/>
    <lineage>
        <taxon>Eukaryota</taxon>
        <taxon>Viridiplantae</taxon>
        <taxon>Streptophyta</taxon>
        <taxon>Embryophyta</taxon>
        <taxon>Tracheophyta</taxon>
        <taxon>Spermatophyta</taxon>
        <taxon>Magnoliopsida</taxon>
        <taxon>eudicotyledons</taxon>
        <taxon>Gunneridae</taxon>
        <taxon>Pentapetalae</taxon>
        <taxon>asterids</taxon>
        <taxon>lamiids</taxon>
        <taxon>Solanales</taxon>
        <taxon>Solanaceae</taxon>
        <taxon>Solanoideae</taxon>
        <taxon>Solaneae</taxon>
        <taxon>Solanum</taxon>
    </lineage>
</organism>
<dbReference type="Pfam" id="PF03936">
    <property type="entry name" value="Terpene_synth_C"/>
    <property type="match status" value="1"/>
</dbReference>
<comment type="similarity">
    <text evidence="3">Belongs to the terpene synthase family.</text>
</comment>
<dbReference type="OMA" id="NAWEDIN"/>
<dbReference type="SUPFAM" id="SSF48239">
    <property type="entry name" value="Terpenoid cyclases/Protein prenyltransferases"/>
    <property type="match status" value="1"/>
</dbReference>
<feature type="domain" description="Terpene synthase metal-binding" evidence="8">
    <location>
        <begin position="258"/>
        <end position="498"/>
    </location>
</feature>
<dbReference type="Gene3D" id="1.50.10.130">
    <property type="entry name" value="Terpene synthase, N-terminal domain"/>
    <property type="match status" value="1"/>
</dbReference>
<dbReference type="InterPro" id="IPR036965">
    <property type="entry name" value="Terpene_synth_N_sf"/>
</dbReference>
<dbReference type="FunFam" id="1.50.10.130:FF:000001">
    <property type="entry name" value="Isoprene synthase, chloroplastic"/>
    <property type="match status" value="1"/>
</dbReference>
<comment type="cofactor">
    <cofactor evidence="1">
        <name>Mg(2+)</name>
        <dbReference type="ChEBI" id="CHEBI:18420"/>
    </cofactor>
</comment>
<dbReference type="Gramene" id="PGSC0003DMT400004810">
    <property type="protein sequence ID" value="PGSC0003DMT400004810"/>
    <property type="gene ID" value="PGSC0003DMG400001914"/>
</dbReference>
<evidence type="ECO:0000259" key="7">
    <source>
        <dbReference type="Pfam" id="PF01397"/>
    </source>
</evidence>
<dbReference type="InterPro" id="IPR034741">
    <property type="entry name" value="Terpene_cyclase-like_1_C"/>
</dbReference>
<evidence type="ECO:0000256" key="4">
    <source>
        <dbReference type="ARBA" id="ARBA00022723"/>
    </source>
</evidence>
<dbReference type="InParanoid" id="M0ZP05"/>
<reference evidence="10" key="1">
    <citation type="journal article" date="2011" name="Nature">
        <title>Genome sequence and analysis of the tuber crop potato.</title>
        <authorList>
            <consortium name="The Potato Genome Sequencing Consortium"/>
        </authorList>
    </citation>
    <scope>NUCLEOTIDE SEQUENCE [LARGE SCALE GENOMIC DNA]</scope>
    <source>
        <strain evidence="10">cv. DM1-3 516 R44</strain>
    </source>
</reference>
<evidence type="ECO:0000256" key="5">
    <source>
        <dbReference type="ARBA" id="ARBA00023239"/>
    </source>
</evidence>
<comment type="pathway">
    <text evidence="2">Secondary metabolite biosynthesis; terpenoid biosynthesis.</text>
</comment>
<dbReference type="SUPFAM" id="SSF48576">
    <property type="entry name" value="Terpenoid synthases"/>
    <property type="match status" value="1"/>
</dbReference>
<keyword evidence="6" id="KW-0812">Transmembrane</keyword>
<keyword evidence="10" id="KW-1185">Reference proteome</keyword>
<dbReference type="GO" id="GO:0046246">
    <property type="term" value="P:terpene biosynthetic process"/>
    <property type="evidence" value="ECO:0000318"/>
    <property type="project" value="GO_Central"/>
</dbReference>
<feature type="transmembrane region" description="Helical" evidence="6">
    <location>
        <begin position="653"/>
        <end position="674"/>
    </location>
</feature>
<evidence type="ECO:0000259" key="8">
    <source>
        <dbReference type="Pfam" id="PF03936"/>
    </source>
</evidence>
<keyword evidence="5" id="KW-0456">Lyase</keyword>
<evidence type="ECO:0000256" key="2">
    <source>
        <dbReference type="ARBA" id="ARBA00004721"/>
    </source>
</evidence>
<dbReference type="InterPro" id="IPR008949">
    <property type="entry name" value="Isoprenoid_synthase_dom_sf"/>
</dbReference>
<dbReference type="InterPro" id="IPR050148">
    <property type="entry name" value="Terpene_synthase-like"/>
</dbReference>
<proteinExistence type="inferred from homology"/>
<feature type="domain" description="Terpene synthase N-terminal" evidence="7">
    <location>
        <begin position="22"/>
        <end position="201"/>
    </location>
</feature>
<name>M0ZP05_SOLTU</name>
<dbReference type="GO" id="GO:0000287">
    <property type="term" value="F:magnesium ion binding"/>
    <property type="evidence" value="ECO:0007669"/>
    <property type="project" value="InterPro"/>
</dbReference>
<evidence type="ECO:0000256" key="6">
    <source>
        <dbReference type="SAM" id="Phobius"/>
    </source>
</evidence>
<keyword evidence="6" id="KW-0472">Membrane</keyword>
<sequence length="729" mass="83988">MEINNVNVPKSARRYVDYHPSVWGDYFLAYDSSITDIDHEEEGEVERLRDEVKKMLIEAHHATSTRKLLELIDNTQRLGVSYHFEKEIEESLKHIYNNMSCGEFDDDDNNLDIVALRFRLLRQVGYNVSCDVIERFKDDEGNFKKELASDVKGILSLYEAAHLGISGENILEEALVFTTKCLKSMVPKLSGYVVTHIVHALKMPIRRTLARVAARQYINMYQDNPEHSKVLLQFARLDFNMLQKLHQKELSGITRWWKGLDVERNFSFARDRLVEAYLWMIGVYFEPQYCRARRFTTQIISLASILDDLYDVYGTHDELEMFTDAIQRWDINASQQLPPYLKLLYQYIFDTYAEMEELLAKENISYRVHYAKNELKKLVRAYHQEFKWYHSGYVPTFEEYLKVALVTACYMMLSTTSLVGMEEELVSEENFKWITSEPLMVKASSIVCRLMDDRIGHKFEQERGHVASAVESYVKEFECSKQEAYVKLEKLVVNAWQDLNKDSLQPMPAPMLVLMRVLNFARAINLIYKDEDIYTNSKTKLKDIITKFDGSIGEAAERMYRMNFEDGELLEEDDDEESDEEEETESSIDLLVRFVQMSFPRHKHSAAYSTRIRNSFTSSGSIPSGDKKHTRFPSSSSVDYLHKLSSKSSLPSVLIVGGMQVTFAVDGVLILALLSILKAFLEVICSLGGAVFVAILFLRVLWSAVSYFQSTGSDFNSGGSSYGRTQPTA</sequence>
<dbReference type="GO" id="GO:0016102">
    <property type="term" value="P:diterpenoid biosynthetic process"/>
    <property type="evidence" value="ECO:0007669"/>
    <property type="project" value="InterPro"/>
</dbReference>
<dbReference type="AlphaFoldDB" id="M0ZP05"/>
<dbReference type="InterPro" id="IPR005630">
    <property type="entry name" value="Terpene_synthase_metal-bd"/>
</dbReference>
<dbReference type="EnsemblPlants" id="PGSC0003DMT400004810">
    <property type="protein sequence ID" value="PGSC0003DMT400004810"/>
    <property type="gene ID" value="PGSC0003DMG400001914"/>
</dbReference>
<dbReference type="SFLD" id="SFLDS00005">
    <property type="entry name" value="Isoprenoid_Synthase_Type_I"/>
    <property type="match status" value="1"/>
</dbReference>
<accession>M0ZP05</accession>
<keyword evidence="4" id="KW-0479">Metal-binding</keyword>
<evidence type="ECO:0000313" key="9">
    <source>
        <dbReference type="EnsemblPlants" id="PGSC0003DMT400004810"/>
    </source>
</evidence>